<proteinExistence type="predicted"/>
<reference evidence="1" key="1">
    <citation type="submission" date="2021-06" db="EMBL/GenBank/DDBJ databases">
        <authorList>
            <person name="Hodson N. C."/>
            <person name="Mongue J. A."/>
            <person name="Jaron S. K."/>
        </authorList>
    </citation>
    <scope>NUCLEOTIDE SEQUENCE</scope>
</reference>
<feature type="non-terminal residue" evidence="1">
    <location>
        <position position="45"/>
    </location>
</feature>
<feature type="non-terminal residue" evidence="1">
    <location>
        <position position="1"/>
    </location>
</feature>
<gene>
    <name evidence="1" type="ORF">AFUS01_LOCUS13092</name>
</gene>
<dbReference type="OrthoDB" id="1434354at2759"/>
<dbReference type="AlphaFoldDB" id="A0A8J2JR07"/>
<organism evidence="1 2">
    <name type="scientific">Allacma fusca</name>
    <dbReference type="NCBI Taxonomy" id="39272"/>
    <lineage>
        <taxon>Eukaryota</taxon>
        <taxon>Metazoa</taxon>
        <taxon>Ecdysozoa</taxon>
        <taxon>Arthropoda</taxon>
        <taxon>Hexapoda</taxon>
        <taxon>Collembola</taxon>
        <taxon>Symphypleona</taxon>
        <taxon>Sminthuridae</taxon>
        <taxon>Allacma</taxon>
    </lineage>
</organism>
<accession>A0A8J2JR07</accession>
<sequence>NSEPFKNFTLIDSINFIDSLEDWEPPKELAQRFPYYLSGFDDEDR</sequence>
<comment type="caution">
    <text evidence="1">The sequence shown here is derived from an EMBL/GenBank/DDBJ whole genome shotgun (WGS) entry which is preliminary data.</text>
</comment>
<dbReference type="EMBL" id="CAJVCH010105216">
    <property type="protein sequence ID" value="CAG7724048.1"/>
    <property type="molecule type" value="Genomic_DNA"/>
</dbReference>
<dbReference type="Proteomes" id="UP000708208">
    <property type="component" value="Unassembled WGS sequence"/>
</dbReference>
<evidence type="ECO:0000313" key="1">
    <source>
        <dbReference type="EMBL" id="CAG7724048.1"/>
    </source>
</evidence>
<evidence type="ECO:0000313" key="2">
    <source>
        <dbReference type="Proteomes" id="UP000708208"/>
    </source>
</evidence>
<keyword evidence="2" id="KW-1185">Reference proteome</keyword>
<protein>
    <submittedName>
        <fullName evidence="1">Uncharacterized protein</fullName>
    </submittedName>
</protein>
<name>A0A8J2JR07_9HEXA</name>